<evidence type="ECO:0000259" key="9">
    <source>
        <dbReference type="Pfam" id="PF16916"/>
    </source>
</evidence>
<reference evidence="10" key="1">
    <citation type="submission" date="2016-07" db="EMBL/GenBank/DDBJ databases">
        <title>Comparative genomics of the Campylobacter concisus group.</title>
        <authorList>
            <person name="Miller W.G."/>
            <person name="Yee E."/>
            <person name="Chapman M.H."/>
            <person name="Huynh S."/>
            <person name="Bono J.L."/>
            <person name="On S.L.W."/>
            <person name="StLeger J."/>
            <person name="Foster G."/>
            <person name="Parker C.T."/>
        </authorList>
    </citation>
    <scope>NUCLEOTIDE SEQUENCE</scope>
    <source>
        <strain evidence="10">525.92</strain>
    </source>
</reference>
<dbReference type="EMBL" id="CP000767">
    <property type="protein sequence ID" value="EAT99556.1"/>
    <property type="molecule type" value="Genomic_DNA"/>
</dbReference>
<dbReference type="GO" id="GO:0016020">
    <property type="term" value="C:membrane"/>
    <property type="evidence" value="ECO:0007669"/>
    <property type="project" value="UniProtKB-SubCell"/>
</dbReference>
<comment type="subcellular location">
    <subcellularLocation>
        <location evidence="1">Membrane</location>
        <topology evidence="1">Multi-pass membrane protein</topology>
    </subcellularLocation>
</comment>
<comment type="similarity">
    <text evidence="2">Belongs to the cation diffusion facilitator (CDF) transporter (TC 2.A.4) family.</text>
</comment>
<keyword evidence="3" id="KW-0813">Transport</keyword>
<evidence type="ECO:0000256" key="1">
    <source>
        <dbReference type="ARBA" id="ARBA00004141"/>
    </source>
</evidence>
<feature type="transmembrane region" description="Helical" evidence="7">
    <location>
        <begin position="24"/>
        <end position="45"/>
    </location>
</feature>
<dbReference type="InterPro" id="IPR027470">
    <property type="entry name" value="Cation_efflux_CTD"/>
</dbReference>
<keyword evidence="11" id="KW-1185">Reference proteome</keyword>
<dbReference type="SUPFAM" id="SSF161111">
    <property type="entry name" value="Cation efflux protein transmembrane domain-like"/>
    <property type="match status" value="1"/>
</dbReference>
<organism evidence="10 11">
    <name type="scientific">Campylobacter curvus (strain 525.92)</name>
    <dbReference type="NCBI Taxonomy" id="360105"/>
    <lineage>
        <taxon>Bacteria</taxon>
        <taxon>Pseudomonadati</taxon>
        <taxon>Campylobacterota</taxon>
        <taxon>Epsilonproteobacteria</taxon>
        <taxon>Campylobacterales</taxon>
        <taxon>Campylobacteraceae</taxon>
        <taxon>Campylobacter</taxon>
    </lineage>
</organism>
<dbReference type="RefSeq" id="WP_011992410.1">
    <property type="nucleotide sequence ID" value="NC_009715.2"/>
</dbReference>
<dbReference type="Pfam" id="PF01545">
    <property type="entry name" value="Cation_efflux"/>
    <property type="match status" value="1"/>
</dbReference>
<dbReference type="SUPFAM" id="SSF160240">
    <property type="entry name" value="Cation efflux protein cytoplasmic domain-like"/>
    <property type="match status" value="1"/>
</dbReference>
<evidence type="ECO:0000313" key="10">
    <source>
        <dbReference type="EMBL" id="EAT99556.1"/>
    </source>
</evidence>
<accession>A7GZ19</accession>
<dbReference type="Gene3D" id="1.20.1510.10">
    <property type="entry name" value="Cation efflux protein transmembrane domain"/>
    <property type="match status" value="1"/>
</dbReference>
<dbReference type="InterPro" id="IPR036837">
    <property type="entry name" value="Cation_efflux_CTD_sf"/>
</dbReference>
<evidence type="ECO:0000256" key="4">
    <source>
        <dbReference type="ARBA" id="ARBA00022692"/>
    </source>
</evidence>
<dbReference type="PANTHER" id="PTHR43840:SF15">
    <property type="entry name" value="MITOCHONDRIAL METAL TRANSPORTER 1-RELATED"/>
    <property type="match status" value="1"/>
</dbReference>
<dbReference type="InterPro" id="IPR050291">
    <property type="entry name" value="CDF_Transporter"/>
</dbReference>
<dbReference type="InterPro" id="IPR002524">
    <property type="entry name" value="Cation_efflux"/>
</dbReference>
<evidence type="ECO:0000256" key="7">
    <source>
        <dbReference type="SAM" id="Phobius"/>
    </source>
</evidence>
<dbReference type="Proteomes" id="UP000006380">
    <property type="component" value="Chromosome"/>
</dbReference>
<feature type="transmembrane region" description="Helical" evidence="7">
    <location>
        <begin position="130"/>
        <end position="150"/>
    </location>
</feature>
<feature type="domain" description="Cation efflux protein cytoplasmic" evidence="9">
    <location>
        <begin position="225"/>
        <end position="302"/>
    </location>
</feature>
<dbReference type="OrthoDB" id="9806522at2"/>
<sequence>MQKFDYETNVNLSRQKADDSANKAVMAAGATAFLLAVIKFIAGIASGSVAVMSSAIDSILDFIVSLLNFFALKKSRAAANENFNFGYTKLEAMAALFEGVFIIGIAAFIFYESILKFKQDDAAIDVGASLWVMCFSLVVTGALIAFLSSVAKRTDNLILRADALHYKSDFYTNLAVIAALIVIKFTGLMIVDAVLGLIISGYIAHSAVNLMKESFAVLLDRALEPAMIEAIKNMIKSKKEILSFHYLATRRSGETCFLGVHLVFERDISLFDAHAVSYELEREIRAKFSRFSWEITAHLDPCDDRLGACEV</sequence>
<dbReference type="Pfam" id="PF16916">
    <property type="entry name" value="ZT_dimer"/>
    <property type="match status" value="1"/>
</dbReference>
<protein>
    <submittedName>
        <fullName evidence="10">Cation diffusion facilitator family transporter</fullName>
    </submittedName>
</protein>
<dbReference type="GO" id="GO:0008324">
    <property type="term" value="F:monoatomic cation transmembrane transporter activity"/>
    <property type="evidence" value="ECO:0007669"/>
    <property type="project" value="InterPro"/>
</dbReference>
<keyword evidence="6 7" id="KW-0472">Membrane</keyword>
<evidence type="ECO:0000256" key="3">
    <source>
        <dbReference type="ARBA" id="ARBA00022448"/>
    </source>
</evidence>
<dbReference type="NCBIfam" id="TIGR01297">
    <property type="entry name" value="CDF"/>
    <property type="match status" value="1"/>
</dbReference>
<dbReference type="HOGENOM" id="CLU_013430_3_0_7"/>
<keyword evidence="5 7" id="KW-1133">Transmembrane helix</keyword>
<dbReference type="InterPro" id="IPR027469">
    <property type="entry name" value="Cation_efflux_TMD_sf"/>
</dbReference>
<feature type="transmembrane region" description="Helical" evidence="7">
    <location>
        <begin position="171"/>
        <end position="204"/>
    </location>
</feature>
<dbReference type="KEGG" id="ccv:CCV52592_0084"/>
<dbReference type="InterPro" id="IPR058533">
    <property type="entry name" value="Cation_efflux_TM"/>
</dbReference>
<proteinExistence type="inferred from homology"/>
<evidence type="ECO:0000256" key="2">
    <source>
        <dbReference type="ARBA" id="ARBA00008114"/>
    </source>
</evidence>
<evidence type="ECO:0000259" key="8">
    <source>
        <dbReference type="Pfam" id="PF01545"/>
    </source>
</evidence>
<dbReference type="STRING" id="360105.CCV52592_0084"/>
<feature type="domain" description="Cation efflux protein transmembrane" evidence="8">
    <location>
        <begin position="26"/>
        <end position="219"/>
    </location>
</feature>
<evidence type="ECO:0000256" key="5">
    <source>
        <dbReference type="ARBA" id="ARBA00022989"/>
    </source>
</evidence>
<gene>
    <name evidence="10" type="ORF">CCV52592_0084</name>
</gene>
<feature type="transmembrane region" description="Helical" evidence="7">
    <location>
        <begin position="92"/>
        <end position="110"/>
    </location>
</feature>
<dbReference type="AlphaFoldDB" id="A7GZ19"/>
<dbReference type="Gene3D" id="3.30.70.1350">
    <property type="entry name" value="Cation efflux protein, cytoplasmic domain"/>
    <property type="match status" value="1"/>
</dbReference>
<feature type="transmembrane region" description="Helical" evidence="7">
    <location>
        <begin position="51"/>
        <end position="71"/>
    </location>
</feature>
<keyword evidence="4 7" id="KW-0812">Transmembrane</keyword>
<evidence type="ECO:0000313" key="11">
    <source>
        <dbReference type="Proteomes" id="UP000006380"/>
    </source>
</evidence>
<dbReference type="PANTHER" id="PTHR43840">
    <property type="entry name" value="MITOCHONDRIAL METAL TRANSPORTER 1-RELATED"/>
    <property type="match status" value="1"/>
</dbReference>
<evidence type="ECO:0000256" key="6">
    <source>
        <dbReference type="ARBA" id="ARBA00023136"/>
    </source>
</evidence>
<name>A7GZ19_CAMC5</name>